<gene>
    <name evidence="2" type="ORF">QQ008_14755</name>
</gene>
<accession>A0ABT8KPK7</accession>
<reference evidence="2" key="1">
    <citation type="submission" date="2023-06" db="EMBL/GenBank/DDBJ databases">
        <title>Genomic of Parafulvivirga corallium.</title>
        <authorList>
            <person name="Wang G."/>
        </authorList>
    </citation>
    <scope>NUCLEOTIDE SEQUENCE</scope>
    <source>
        <strain evidence="2">BMA10</strain>
    </source>
</reference>
<evidence type="ECO:0000256" key="1">
    <source>
        <dbReference type="SAM" id="SignalP"/>
    </source>
</evidence>
<feature type="chain" id="PRO_5046863601" description="Outer membrane protein beta-barrel domain-containing protein" evidence="1">
    <location>
        <begin position="21"/>
        <end position="219"/>
    </location>
</feature>
<keyword evidence="1" id="KW-0732">Signal</keyword>
<dbReference type="RefSeq" id="WP_346752668.1">
    <property type="nucleotide sequence ID" value="NZ_JAUJEA010000005.1"/>
</dbReference>
<keyword evidence="3" id="KW-1185">Reference proteome</keyword>
<proteinExistence type="predicted"/>
<feature type="signal peptide" evidence="1">
    <location>
        <begin position="1"/>
        <end position="20"/>
    </location>
</feature>
<dbReference type="EMBL" id="JAUJEA010000005">
    <property type="protein sequence ID" value="MDN5202646.1"/>
    <property type="molecule type" value="Genomic_DNA"/>
</dbReference>
<evidence type="ECO:0000313" key="3">
    <source>
        <dbReference type="Proteomes" id="UP001172082"/>
    </source>
</evidence>
<name>A0ABT8KPK7_9BACT</name>
<protein>
    <recommendedName>
        <fullName evidence="4">Outer membrane protein beta-barrel domain-containing protein</fullName>
    </recommendedName>
</protein>
<dbReference type="Proteomes" id="UP001172082">
    <property type="component" value="Unassembled WGS sequence"/>
</dbReference>
<sequence>MVRWIFIVLCLIQGTSVLIAQDHAINKKIALEISIGAEAGWWVYNKGTSDGGVKNDLGWDRSHHSLKVPMGLNVLYRIHRFKLGLGGSFAFLTDDDMIASDDTRPIRSKYKISNGVVTFFTYHVASEYDLLQMSHYTFAPHVKFGFFEIGTLHPEKNNFGNRTFWEVGITNEFRKDKFVLIFRPAYTAMTIVPREEKNDGERHNVYSTGLTFGIRYWLK</sequence>
<comment type="caution">
    <text evidence="2">The sequence shown here is derived from an EMBL/GenBank/DDBJ whole genome shotgun (WGS) entry which is preliminary data.</text>
</comment>
<organism evidence="2 3">
    <name type="scientific">Splendidivirga corallicola</name>
    <dbReference type="NCBI Taxonomy" id="3051826"/>
    <lineage>
        <taxon>Bacteria</taxon>
        <taxon>Pseudomonadati</taxon>
        <taxon>Bacteroidota</taxon>
        <taxon>Cytophagia</taxon>
        <taxon>Cytophagales</taxon>
        <taxon>Splendidivirgaceae</taxon>
        <taxon>Splendidivirga</taxon>
    </lineage>
</organism>
<evidence type="ECO:0008006" key="4">
    <source>
        <dbReference type="Google" id="ProtNLM"/>
    </source>
</evidence>
<evidence type="ECO:0000313" key="2">
    <source>
        <dbReference type="EMBL" id="MDN5202646.1"/>
    </source>
</evidence>